<gene>
    <name evidence="4" type="primary">yycB_2</name>
    <name evidence="4" type="ORF">PAESOLCIP111_04885</name>
</gene>
<feature type="transmembrane region" description="Helical" evidence="2">
    <location>
        <begin position="233"/>
        <end position="256"/>
    </location>
</feature>
<comment type="subcellular location">
    <subcellularLocation>
        <location evidence="1">Cell membrane</location>
        <topology evidence="1">Multi-pass membrane protein</topology>
    </subcellularLocation>
</comment>
<dbReference type="GO" id="GO:0005886">
    <property type="term" value="C:plasma membrane"/>
    <property type="evidence" value="ECO:0007669"/>
    <property type="project" value="UniProtKB-SubCell"/>
</dbReference>
<dbReference type="PANTHER" id="PTHR23523:SF2">
    <property type="entry name" value="2-NITROIMIDAZOLE TRANSPORTER"/>
    <property type="match status" value="1"/>
</dbReference>
<feature type="transmembrane region" description="Helical" evidence="2">
    <location>
        <begin position="176"/>
        <end position="197"/>
    </location>
</feature>
<keyword evidence="2" id="KW-0812">Transmembrane</keyword>
<protein>
    <submittedName>
        <fullName evidence="4">Transporter YycB</fullName>
    </submittedName>
</protein>
<dbReference type="InterPro" id="IPR020846">
    <property type="entry name" value="MFS_dom"/>
</dbReference>
<dbReference type="Pfam" id="PF07690">
    <property type="entry name" value="MFS_1"/>
    <property type="match status" value="1"/>
</dbReference>
<keyword evidence="2" id="KW-0472">Membrane</keyword>
<feature type="transmembrane region" description="Helical" evidence="2">
    <location>
        <begin position="110"/>
        <end position="130"/>
    </location>
</feature>
<evidence type="ECO:0000256" key="1">
    <source>
        <dbReference type="ARBA" id="ARBA00004651"/>
    </source>
</evidence>
<keyword evidence="2" id="KW-1133">Transmembrane helix</keyword>
<feature type="transmembrane region" description="Helical" evidence="2">
    <location>
        <begin position="84"/>
        <end position="104"/>
    </location>
</feature>
<dbReference type="InterPro" id="IPR052524">
    <property type="entry name" value="MFS_Cyanate_Porter"/>
</dbReference>
<organism evidence="4 5">
    <name type="scientific">Paenibacillus solanacearum</name>
    <dbReference type="NCBI Taxonomy" id="2048548"/>
    <lineage>
        <taxon>Bacteria</taxon>
        <taxon>Bacillati</taxon>
        <taxon>Bacillota</taxon>
        <taxon>Bacilli</taxon>
        <taxon>Bacillales</taxon>
        <taxon>Paenibacillaceae</taxon>
        <taxon>Paenibacillus</taxon>
    </lineage>
</organism>
<feature type="transmembrane region" description="Helical" evidence="2">
    <location>
        <begin position="298"/>
        <end position="317"/>
    </location>
</feature>
<dbReference type="CDD" id="cd17339">
    <property type="entry name" value="MFS_NIMT_CynX_like"/>
    <property type="match status" value="1"/>
</dbReference>
<dbReference type="RefSeq" id="WP_218094602.1">
    <property type="nucleotide sequence ID" value="NZ_CAJVAS010000030.1"/>
</dbReference>
<name>A0A916NKG8_9BACL</name>
<feature type="domain" description="Major facilitator superfamily (MFS) profile" evidence="3">
    <location>
        <begin position="19"/>
        <end position="413"/>
    </location>
</feature>
<reference evidence="4" key="1">
    <citation type="submission" date="2021-06" db="EMBL/GenBank/DDBJ databases">
        <authorList>
            <person name="Criscuolo A."/>
        </authorList>
    </citation>
    <scope>NUCLEOTIDE SEQUENCE</scope>
    <source>
        <strain evidence="4">CIP111600</strain>
    </source>
</reference>
<dbReference type="PROSITE" id="PS50850">
    <property type="entry name" value="MFS"/>
    <property type="match status" value="1"/>
</dbReference>
<feature type="transmembrane region" description="Helical" evidence="2">
    <location>
        <begin position="387"/>
        <end position="407"/>
    </location>
</feature>
<proteinExistence type="predicted"/>
<evidence type="ECO:0000259" key="3">
    <source>
        <dbReference type="PROSITE" id="PS50850"/>
    </source>
</evidence>
<dbReference type="PANTHER" id="PTHR23523">
    <property type="match status" value="1"/>
</dbReference>
<evidence type="ECO:0000256" key="2">
    <source>
        <dbReference type="SAM" id="Phobius"/>
    </source>
</evidence>
<feature type="transmembrane region" description="Helical" evidence="2">
    <location>
        <begin position="58"/>
        <end position="77"/>
    </location>
</feature>
<evidence type="ECO:0000313" key="5">
    <source>
        <dbReference type="Proteomes" id="UP000693672"/>
    </source>
</evidence>
<dbReference type="EMBL" id="CAJVAS010000030">
    <property type="protein sequence ID" value="CAG7645128.1"/>
    <property type="molecule type" value="Genomic_DNA"/>
</dbReference>
<dbReference type="GO" id="GO:0022857">
    <property type="term" value="F:transmembrane transporter activity"/>
    <property type="evidence" value="ECO:0007669"/>
    <property type="project" value="InterPro"/>
</dbReference>
<evidence type="ECO:0000313" key="4">
    <source>
        <dbReference type="EMBL" id="CAG7645128.1"/>
    </source>
</evidence>
<feature type="transmembrane region" description="Helical" evidence="2">
    <location>
        <begin position="20"/>
        <end position="38"/>
    </location>
</feature>
<keyword evidence="5" id="KW-1185">Reference proteome</keyword>
<comment type="caution">
    <text evidence="4">The sequence shown here is derived from an EMBL/GenBank/DDBJ whole genome shotgun (WGS) entry which is preliminary data.</text>
</comment>
<feature type="transmembrane region" description="Helical" evidence="2">
    <location>
        <begin position="365"/>
        <end position="381"/>
    </location>
</feature>
<accession>A0A916NKG8</accession>
<dbReference type="AlphaFoldDB" id="A0A916NKG8"/>
<feature type="transmembrane region" description="Helical" evidence="2">
    <location>
        <begin position="142"/>
        <end position="164"/>
    </location>
</feature>
<feature type="transmembrane region" description="Helical" evidence="2">
    <location>
        <begin position="323"/>
        <end position="345"/>
    </location>
</feature>
<feature type="transmembrane region" description="Helical" evidence="2">
    <location>
        <begin position="268"/>
        <end position="291"/>
    </location>
</feature>
<dbReference type="InterPro" id="IPR011701">
    <property type="entry name" value="MFS"/>
</dbReference>
<dbReference type="Proteomes" id="UP000693672">
    <property type="component" value="Unassembled WGS sequence"/>
</dbReference>
<sequence length="416" mass="43167">MESIRVKPLSGEKTVPIAEGWVLVIGMILIAANLRAPLTSVGPLVGTIRSALGISNTIAGMITTLPLLAFALLSPLAPRLARRFGAPAVLFFAMMLLAAGIALRSAAGEGALLTGTVILGMAIAVCNVLMPSLIKEKFPHKIGVMIGVYSVAMNLCGAIASGISVPLAKQLEQLGLGWNGALGVWAFPAVLAVLCWIPQIRGGHKRQSAALSASASAQAAAGPGRTNLWRSALAWQVALFMGLQSLVFYVIVAWLPGILQSYGMTLSAAGWTLSMMQLALLPISFLVPIWAGRMKSQVPLVLLTAAVLLIGVGGLLLGYRSIVVVSAILVGVGAGCSFSLAMMFFGLRTRTAQGAAELSGMSQSVGYLLAAVGPTLFGYLHDATQGWTVPLVVLLAVGVLLLVFGLGSARNRYVEG</sequence>